<evidence type="ECO:0000256" key="1">
    <source>
        <dbReference type="ARBA" id="ARBA00004651"/>
    </source>
</evidence>
<evidence type="ECO:0000256" key="7">
    <source>
        <dbReference type="SAM" id="Phobius"/>
    </source>
</evidence>
<dbReference type="Proteomes" id="UP001550739">
    <property type="component" value="Unassembled WGS sequence"/>
</dbReference>
<protein>
    <submittedName>
        <fullName evidence="9">MFS transporter</fullName>
    </submittedName>
</protein>
<feature type="transmembrane region" description="Helical" evidence="7">
    <location>
        <begin position="52"/>
        <end position="74"/>
    </location>
</feature>
<dbReference type="InterPro" id="IPR036259">
    <property type="entry name" value="MFS_trans_sf"/>
</dbReference>
<dbReference type="InterPro" id="IPR011701">
    <property type="entry name" value="MFS"/>
</dbReference>
<dbReference type="PANTHER" id="PTHR42718:SF9">
    <property type="entry name" value="MAJOR FACILITATOR SUPERFAMILY MULTIDRUG TRANSPORTER MFSC"/>
    <property type="match status" value="1"/>
</dbReference>
<proteinExistence type="predicted"/>
<evidence type="ECO:0000256" key="6">
    <source>
        <dbReference type="ARBA" id="ARBA00023251"/>
    </source>
</evidence>
<evidence type="ECO:0000313" key="10">
    <source>
        <dbReference type="Proteomes" id="UP001550739"/>
    </source>
</evidence>
<keyword evidence="10" id="KW-1185">Reference proteome</keyword>
<evidence type="ECO:0000256" key="5">
    <source>
        <dbReference type="ARBA" id="ARBA00023136"/>
    </source>
</evidence>
<sequence length="160" mass="15893">MRSVTGAAPRRARGLLLVMCGCVMTVQSLVAAINLAIPRLSASGLHPSPTPLLWIVDSYVIVFGALLVPAGALGDRLGPKGALLGGLGLFAAGAAVSALAPDVTLLLTGRALGGAGAALLMPASMSLLLHGLPASRRAAAVAVWGASQAVGGAWETRVGR</sequence>
<accession>A0ABV2ZI43</accession>
<keyword evidence="3 7" id="KW-0812">Transmembrane</keyword>
<dbReference type="RefSeq" id="WP_334581977.1">
    <property type="nucleotide sequence ID" value="NZ_JBEZVE010000007.1"/>
</dbReference>
<dbReference type="Gene3D" id="1.20.1250.20">
    <property type="entry name" value="MFS general substrate transporter like domains"/>
    <property type="match status" value="1"/>
</dbReference>
<reference evidence="9 10" key="1">
    <citation type="submission" date="2024-06" db="EMBL/GenBank/DDBJ databases">
        <title>The Natural Products Discovery Center: Release of the First 8490 Sequenced Strains for Exploring Actinobacteria Biosynthetic Diversity.</title>
        <authorList>
            <person name="Kalkreuter E."/>
            <person name="Kautsar S.A."/>
            <person name="Yang D."/>
            <person name="Bader C.D."/>
            <person name="Teijaro C.N."/>
            <person name="Fluegel L."/>
            <person name="Davis C.M."/>
            <person name="Simpson J.R."/>
            <person name="Lauterbach L."/>
            <person name="Steele A.D."/>
            <person name="Gui C."/>
            <person name="Meng S."/>
            <person name="Li G."/>
            <person name="Viehrig K."/>
            <person name="Ye F."/>
            <person name="Su P."/>
            <person name="Kiefer A.F."/>
            <person name="Nichols A."/>
            <person name="Cepeda A.J."/>
            <person name="Yan W."/>
            <person name="Fan B."/>
            <person name="Jiang Y."/>
            <person name="Adhikari A."/>
            <person name="Zheng C.-J."/>
            <person name="Schuster L."/>
            <person name="Cowan T.M."/>
            <person name="Smanski M.J."/>
            <person name="Chevrette M.G."/>
            <person name="De Carvalho L.P.S."/>
            <person name="Shen B."/>
        </authorList>
    </citation>
    <scope>NUCLEOTIDE SEQUENCE [LARGE SCALE GENOMIC DNA]</scope>
    <source>
        <strain evidence="9 10">NPDC033843</strain>
    </source>
</reference>
<dbReference type="EMBL" id="JBEZVE010000007">
    <property type="protein sequence ID" value="MEU3781968.1"/>
    <property type="molecule type" value="Genomic_DNA"/>
</dbReference>
<name>A0ABV2ZI43_9ACTN</name>
<comment type="subcellular location">
    <subcellularLocation>
        <location evidence="1">Cell membrane</location>
        <topology evidence="1">Multi-pass membrane protein</topology>
    </subcellularLocation>
</comment>
<feature type="transmembrane region" description="Helical" evidence="7">
    <location>
        <begin position="81"/>
        <end position="99"/>
    </location>
</feature>
<feature type="transmembrane region" description="Helical" evidence="7">
    <location>
        <begin position="111"/>
        <end position="129"/>
    </location>
</feature>
<feature type="domain" description="Major facilitator superfamily (MFS) profile" evidence="8">
    <location>
        <begin position="14"/>
        <end position="160"/>
    </location>
</feature>
<dbReference type="PROSITE" id="PS50850">
    <property type="entry name" value="MFS"/>
    <property type="match status" value="1"/>
</dbReference>
<dbReference type="SUPFAM" id="SSF103473">
    <property type="entry name" value="MFS general substrate transporter"/>
    <property type="match status" value="1"/>
</dbReference>
<evidence type="ECO:0000256" key="3">
    <source>
        <dbReference type="ARBA" id="ARBA00022692"/>
    </source>
</evidence>
<dbReference type="PANTHER" id="PTHR42718">
    <property type="entry name" value="MAJOR FACILITATOR SUPERFAMILY MULTIDRUG TRANSPORTER MFSC"/>
    <property type="match status" value="1"/>
</dbReference>
<evidence type="ECO:0000313" key="9">
    <source>
        <dbReference type="EMBL" id="MEU3781968.1"/>
    </source>
</evidence>
<dbReference type="InterPro" id="IPR020846">
    <property type="entry name" value="MFS_dom"/>
</dbReference>
<evidence type="ECO:0000256" key="2">
    <source>
        <dbReference type="ARBA" id="ARBA00022448"/>
    </source>
</evidence>
<keyword evidence="4 7" id="KW-1133">Transmembrane helix</keyword>
<feature type="transmembrane region" description="Helical" evidence="7">
    <location>
        <begin position="12"/>
        <end position="37"/>
    </location>
</feature>
<gene>
    <name evidence="9" type="ORF">AB0E89_15505</name>
</gene>
<evidence type="ECO:0000256" key="4">
    <source>
        <dbReference type="ARBA" id="ARBA00022989"/>
    </source>
</evidence>
<comment type="caution">
    <text evidence="9">The sequence shown here is derived from an EMBL/GenBank/DDBJ whole genome shotgun (WGS) entry which is preliminary data.</text>
</comment>
<keyword evidence="2" id="KW-0813">Transport</keyword>
<keyword evidence="5 7" id="KW-0472">Membrane</keyword>
<dbReference type="Pfam" id="PF07690">
    <property type="entry name" value="MFS_1"/>
    <property type="match status" value="1"/>
</dbReference>
<keyword evidence="6" id="KW-0046">Antibiotic resistance</keyword>
<organism evidence="9 10">
    <name type="scientific">Streptomyces sp. 900129855</name>
    <dbReference type="NCBI Taxonomy" id="3155129"/>
    <lineage>
        <taxon>Bacteria</taxon>
        <taxon>Bacillati</taxon>
        <taxon>Actinomycetota</taxon>
        <taxon>Actinomycetes</taxon>
        <taxon>Kitasatosporales</taxon>
        <taxon>Streptomycetaceae</taxon>
        <taxon>Streptomyces</taxon>
    </lineage>
</organism>
<evidence type="ECO:0000259" key="8">
    <source>
        <dbReference type="PROSITE" id="PS50850"/>
    </source>
</evidence>